<sequence>MRVGEWKTGDRETQKIIDGSSFEIFESKDEMHLYLTRYVEKRKDSYEDYPSPPGLRSGVHLSLPNGQAEDNLLRFALQLHNARWSALSNRISGDIFDVSGWRIPVFPVDFQKSRILGYCADGSDVAIDRVDQSGIAAFVVAKSTTIWNRYPMSIDRRTI</sequence>
<dbReference type="EMBL" id="CADCXU010007161">
    <property type="protein sequence ID" value="CAA9998507.1"/>
    <property type="molecule type" value="Genomic_DNA"/>
</dbReference>
<name>A0A6H5G7E4_9HEMI</name>
<dbReference type="AlphaFoldDB" id="A0A6H5G7E4"/>
<evidence type="ECO:0000313" key="2">
    <source>
        <dbReference type="Proteomes" id="UP000479000"/>
    </source>
</evidence>
<dbReference type="Proteomes" id="UP000479000">
    <property type="component" value="Unassembled WGS sequence"/>
</dbReference>
<proteinExistence type="predicted"/>
<keyword evidence="2" id="KW-1185">Reference proteome</keyword>
<evidence type="ECO:0000313" key="1">
    <source>
        <dbReference type="EMBL" id="CAA9998507.1"/>
    </source>
</evidence>
<reference evidence="1 2" key="1">
    <citation type="submission" date="2020-02" db="EMBL/GenBank/DDBJ databases">
        <authorList>
            <person name="Ferguson B K."/>
        </authorList>
    </citation>
    <scope>NUCLEOTIDE SEQUENCE [LARGE SCALE GENOMIC DNA]</scope>
</reference>
<accession>A0A6H5G7E4</accession>
<organism evidence="1 2">
    <name type="scientific">Nesidiocoris tenuis</name>
    <dbReference type="NCBI Taxonomy" id="355587"/>
    <lineage>
        <taxon>Eukaryota</taxon>
        <taxon>Metazoa</taxon>
        <taxon>Ecdysozoa</taxon>
        <taxon>Arthropoda</taxon>
        <taxon>Hexapoda</taxon>
        <taxon>Insecta</taxon>
        <taxon>Pterygota</taxon>
        <taxon>Neoptera</taxon>
        <taxon>Paraneoptera</taxon>
        <taxon>Hemiptera</taxon>
        <taxon>Heteroptera</taxon>
        <taxon>Panheteroptera</taxon>
        <taxon>Cimicomorpha</taxon>
        <taxon>Miridae</taxon>
        <taxon>Dicyphina</taxon>
        <taxon>Nesidiocoris</taxon>
    </lineage>
</organism>
<gene>
    <name evidence="1" type="ORF">NTEN_LOCUS4790</name>
</gene>
<protein>
    <submittedName>
        <fullName evidence="1">Uncharacterized protein</fullName>
    </submittedName>
</protein>